<evidence type="ECO:0000256" key="1">
    <source>
        <dbReference type="SAM" id="MobiDB-lite"/>
    </source>
</evidence>
<dbReference type="Proteomes" id="UP000801492">
    <property type="component" value="Unassembled WGS sequence"/>
</dbReference>
<name>A0A8K0D2F0_IGNLU</name>
<dbReference type="AlphaFoldDB" id="A0A8K0D2F0"/>
<evidence type="ECO:0000313" key="3">
    <source>
        <dbReference type="Proteomes" id="UP000801492"/>
    </source>
</evidence>
<reference evidence="2" key="1">
    <citation type="submission" date="2019-08" db="EMBL/GenBank/DDBJ databases">
        <title>The genome of the North American firefly Photinus pyralis.</title>
        <authorList>
            <consortium name="Photinus pyralis genome working group"/>
            <person name="Fallon T.R."/>
            <person name="Sander Lower S.E."/>
            <person name="Weng J.-K."/>
        </authorList>
    </citation>
    <scope>NUCLEOTIDE SEQUENCE</scope>
    <source>
        <strain evidence="2">TRF0915ILg1</strain>
        <tissue evidence="2">Whole body</tissue>
    </source>
</reference>
<organism evidence="2 3">
    <name type="scientific">Ignelater luminosus</name>
    <name type="common">Cucubano</name>
    <name type="synonym">Pyrophorus luminosus</name>
    <dbReference type="NCBI Taxonomy" id="2038154"/>
    <lineage>
        <taxon>Eukaryota</taxon>
        <taxon>Metazoa</taxon>
        <taxon>Ecdysozoa</taxon>
        <taxon>Arthropoda</taxon>
        <taxon>Hexapoda</taxon>
        <taxon>Insecta</taxon>
        <taxon>Pterygota</taxon>
        <taxon>Neoptera</taxon>
        <taxon>Endopterygota</taxon>
        <taxon>Coleoptera</taxon>
        <taxon>Polyphaga</taxon>
        <taxon>Elateriformia</taxon>
        <taxon>Elateroidea</taxon>
        <taxon>Elateridae</taxon>
        <taxon>Agrypninae</taxon>
        <taxon>Pyrophorini</taxon>
        <taxon>Ignelater</taxon>
    </lineage>
</organism>
<protein>
    <submittedName>
        <fullName evidence="2">Uncharacterized protein</fullName>
    </submittedName>
</protein>
<comment type="caution">
    <text evidence="2">The sequence shown here is derived from an EMBL/GenBank/DDBJ whole genome shotgun (WGS) entry which is preliminary data.</text>
</comment>
<keyword evidence="3" id="KW-1185">Reference proteome</keyword>
<dbReference type="EMBL" id="VTPC01005714">
    <property type="protein sequence ID" value="KAF2895727.1"/>
    <property type="molecule type" value="Genomic_DNA"/>
</dbReference>
<gene>
    <name evidence="2" type="ORF">ILUMI_10451</name>
</gene>
<proteinExistence type="predicted"/>
<feature type="region of interest" description="Disordered" evidence="1">
    <location>
        <begin position="43"/>
        <end position="64"/>
    </location>
</feature>
<accession>A0A8K0D2F0</accession>
<feature type="compositionally biased region" description="Basic residues" evidence="1">
    <location>
        <begin position="51"/>
        <end position="61"/>
    </location>
</feature>
<sequence length="78" mass="8833">MGRKKDLNETQITAVETLLKYTNHSTRQISAITRISKSSVQNSAKKVQVGSRRKGKCGAKRKTNERTDRQIVKFALEN</sequence>
<evidence type="ECO:0000313" key="2">
    <source>
        <dbReference type="EMBL" id="KAF2895727.1"/>
    </source>
</evidence>